<feature type="compositionally biased region" description="Low complexity" evidence="1">
    <location>
        <begin position="240"/>
        <end position="258"/>
    </location>
</feature>
<proteinExistence type="predicted"/>
<sequence>MLIESQSSRETETDEALPTTTDEWLQDMELMHHYTTVLSKEPLLVRDVILIPLPLSLQNVADLWRTYIPQQALVHAHLLHGLLAFSALNLADLHRGTPRAAPYLSICDKHQAVAIAALRDALDGNVTEENSASLFALAATISISSMARSCAVANAQTILPRFFSVEEIAEAIFLTKGMREVTALTMGYVRDTPIRLMLTSHSLEDELGPGAEPESARLPLAVRERFEALRGMLREECKVSTPATNSSSGSDSNSDRSGALEACEKALEELEDIYRNLRYFKRRDRLDSGHLWRWAAMVPLPFAHQLAARHPPTLVIVAHFAAATVCLRRAWFVRDWGAYALEGIARALEGDAGMSRWLEWPREQLGREMEGVVG</sequence>
<dbReference type="OrthoDB" id="3546279at2759"/>
<comment type="caution">
    <text evidence="2">The sequence shown here is derived from an EMBL/GenBank/DDBJ whole genome shotgun (WGS) entry which is preliminary data.</text>
</comment>
<feature type="region of interest" description="Disordered" evidence="1">
    <location>
        <begin position="238"/>
        <end position="258"/>
    </location>
</feature>
<dbReference type="GO" id="GO:0001228">
    <property type="term" value="F:DNA-binding transcription activator activity, RNA polymerase II-specific"/>
    <property type="evidence" value="ECO:0007669"/>
    <property type="project" value="TreeGrafter"/>
</dbReference>
<dbReference type="AlphaFoldDB" id="A0A4U0XQ38"/>
<dbReference type="Proteomes" id="UP000309340">
    <property type="component" value="Unassembled WGS sequence"/>
</dbReference>
<keyword evidence="3" id="KW-1185">Reference proteome</keyword>
<dbReference type="InterPro" id="IPR053157">
    <property type="entry name" value="Sterol_Uptake_Regulator"/>
</dbReference>
<dbReference type="PANTHER" id="PTHR47784">
    <property type="entry name" value="STEROL UPTAKE CONTROL PROTEIN 2"/>
    <property type="match status" value="1"/>
</dbReference>
<accession>A0A4U0XQ38</accession>
<organism evidence="2 3">
    <name type="scientific">Friedmanniomyces simplex</name>
    <dbReference type="NCBI Taxonomy" id="329884"/>
    <lineage>
        <taxon>Eukaryota</taxon>
        <taxon>Fungi</taxon>
        <taxon>Dikarya</taxon>
        <taxon>Ascomycota</taxon>
        <taxon>Pezizomycotina</taxon>
        <taxon>Dothideomycetes</taxon>
        <taxon>Dothideomycetidae</taxon>
        <taxon>Mycosphaerellales</taxon>
        <taxon>Teratosphaeriaceae</taxon>
        <taxon>Friedmanniomyces</taxon>
    </lineage>
</organism>
<evidence type="ECO:0000313" key="2">
    <source>
        <dbReference type="EMBL" id="TKA79590.1"/>
    </source>
</evidence>
<protein>
    <submittedName>
        <fullName evidence="2">Uncharacterized protein</fullName>
    </submittedName>
</protein>
<dbReference type="PANTHER" id="PTHR47784:SF5">
    <property type="entry name" value="STEROL UPTAKE CONTROL PROTEIN 2"/>
    <property type="match status" value="1"/>
</dbReference>
<evidence type="ECO:0000256" key="1">
    <source>
        <dbReference type="SAM" id="MobiDB-lite"/>
    </source>
</evidence>
<evidence type="ECO:0000313" key="3">
    <source>
        <dbReference type="Proteomes" id="UP000309340"/>
    </source>
</evidence>
<reference evidence="2 3" key="1">
    <citation type="submission" date="2017-03" db="EMBL/GenBank/DDBJ databases">
        <title>Genomes of endolithic fungi from Antarctica.</title>
        <authorList>
            <person name="Coleine C."/>
            <person name="Masonjones S."/>
            <person name="Stajich J.E."/>
        </authorList>
    </citation>
    <scope>NUCLEOTIDE SEQUENCE [LARGE SCALE GENOMIC DNA]</scope>
    <source>
        <strain evidence="2 3">CCFEE 5184</strain>
    </source>
</reference>
<gene>
    <name evidence="2" type="ORF">B0A55_03356</name>
</gene>
<dbReference type="STRING" id="329884.A0A4U0XQ38"/>
<name>A0A4U0XQ38_9PEZI</name>
<dbReference type="EMBL" id="NAJQ01000086">
    <property type="protein sequence ID" value="TKA79590.1"/>
    <property type="molecule type" value="Genomic_DNA"/>
</dbReference>